<dbReference type="AlphaFoldDB" id="A0A9Q1JEM8"/>
<dbReference type="EMBL" id="JAINUF010000001">
    <property type="protein sequence ID" value="KAJ8381374.1"/>
    <property type="molecule type" value="Genomic_DNA"/>
</dbReference>
<reference evidence="1" key="1">
    <citation type="journal article" date="2023" name="Science">
        <title>Genome structures resolve the early diversification of teleost fishes.</title>
        <authorList>
            <person name="Parey E."/>
            <person name="Louis A."/>
            <person name="Montfort J."/>
            <person name="Bouchez O."/>
            <person name="Roques C."/>
            <person name="Iampietro C."/>
            <person name="Lluch J."/>
            <person name="Castinel A."/>
            <person name="Donnadieu C."/>
            <person name="Desvignes T."/>
            <person name="Floi Bucao C."/>
            <person name="Jouanno E."/>
            <person name="Wen M."/>
            <person name="Mejri S."/>
            <person name="Dirks R."/>
            <person name="Jansen H."/>
            <person name="Henkel C."/>
            <person name="Chen W.J."/>
            <person name="Zahm M."/>
            <person name="Cabau C."/>
            <person name="Klopp C."/>
            <person name="Thompson A.W."/>
            <person name="Robinson-Rechavi M."/>
            <person name="Braasch I."/>
            <person name="Lecointre G."/>
            <person name="Bobe J."/>
            <person name="Postlethwait J.H."/>
            <person name="Berthelot C."/>
            <person name="Roest Crollius H."/>
            <person name="Guiguen Y."/>
        </authorList>
    </citation>
    <scope>NUCLEOTIDE SEQUENCE</scope>
    <source>
        <strain evidence="1">WJC10195</strain>
    </source>
</reference>
<dbReference type="OrthoDB" id="10497798at2759"/>
<gene>
    <name evidence="1" type="ORF">SKAU_G00021520</name>
</gene>
<accession>A0A9Q1JEM8</accession>
<protein>
    <submittedName>
        <fullName evidence="1">Uncharacterized protein</fullName>
    </submittedName>
</protein>
<sequence>MLNGCHVWICLPIPTPHHHHVHNIDISKPLTHATPYTLPAICPAQLKPRFISEEDRSPACQWPLKMIQQVKNSDVAVLGWRGYTWSAVVRPVGRTSKISEVMLEMAYGGEIMV</sequence>
<evidence type="ECO:0000313" key="2">
    <source>
        <dbReference type="Proteomes" id="UP001152622"/>
    </source>
</evidence>
<organism evidence="1 2">
    <name type="scientific">Synaphobranchus kaupii</name>
    <name type="common">Kaup's arrowtooth eel</name>
    <dbReference type="NCBI Taxonomy" id="118154"/>
    <lineage>
        <taxon>Eukaryota</taxon>
        <taxon>Metazoa</taxon>
        <taxon>Chordata</taxon>
        <taxon>Craniata</taxon>
        <taxon>Vertebrata</taxon>
        <taxon>Euteleostomi</taxon>
        <taxon>Actinopterygii</taxon>
        <taxon>Neopterygii</taxon>
        <taxon>Teleostei</taxon>
        <taxon>Anguilliformes</taxon>
        <taxon>Synaphobranchidae</taxon>
        <taxon>Synaphobranchus</taxon>
    </lineage>
</organism>
<dbReference type="Proteomes" id="UP001152622">
    <property type="component" value="Chromosome 1"/>
</dbReference>
<comment type="caution">
    <text evidence="1">The sequence shown here is derived from an EMBL/GenBank/DDBJ whole genome shotgun (WGS) entry which is preliminary data.</text>
</comment>
<evidence type="ECO:0000313" key="1">
    <source>
        <dbReference type="EMBL" id="KAJ8381374.1"/>
    </source>
</evidence>
<proteinExistence type="predicted"/>
<keyword evidence="2" id="KW-1185">Reference proteome</keyword>
<name>A0A9Q1JEM8_SYNKA</name>